<feature type="non-terminal residue" evidence="1">
    <location>
        <position position="1"/>
    </location>
</feature>
<keyword evidence="2" id="KW-1185">Reference proteome</keyword>
<name>A0AAD6V6G4_9AGAR</name>
<evidence type="ECO:0000313" key="1">
    <source>
        <dbReference type="EMBL" id="KAJ7198516.1"/>
    </source>
</evidence>
<dbReference type="InterPro" id="IPR009057">
    <property type="entry name" value="Homeodomain-like_sf"/>
</dbReference>
<dbReference type="Proteomes" id="UP001219525">
    <property type="component" value="Unassembled WGS sequence"/>
</dbReference>
<proteinExistence type="predicted"/>
<sequence length="121" mass="13818">AGNYHFIHPERKRLIPVINQTVQSTAETAELSGMGVRTVRRALRNQRIHGGVIPPQEVPMGRHRAANGLDKFYLECLVAEQSDRTLTELRDELRKGTGLDIDETTVSRILQRRGYTRKEVR</sequence>
<gene>
    <name evidence="1" type="ORF">GGX14DRAFT_320186</name>
</gene>
<dbReference type="SUPFAM" id="SSF46689">
    <property type="entry name" value="Homeodomain-like"/>
    <property type="match status" value="1"/>
</dbReference>
<dbReference type="EMBL" id="JARJCW010000072">
    <property type="protein sequence ID" value="KAJ7198516.1"/>
    <property type="molecule type" value="Genomic_DNA"/>
</dbReference>
<dbReference type="AlphaFoldDB" id="A0AAD6V6G4"/>
<accession>A0AAD6V6G4</accession>
<feature type="non-terminal residue" evidence="1">
    <location>
        <position position="121"/>
    </location>
</feature>
<evidence type="ECO:0008006" key="3">
    <source>
        <dbReference type="Google" id="ProtNLM"/>
    </source>
</evidence>
<protein>
    <recommendedName>
        <fullName evidence="3">Transposase Tc1-like domain-containing protein</fullName>
    </recommendedName>
</protein>
<comment type="caution">
    <text evidence="1">The sequence shown here is derived from an EMBL/GenBank/DDBJ whole genome shotgun (WGS) entry which is preliminary data.</text>
</comment>
<organism evidence="1 2">
    <name type="scientific">Mycena pura</name>
    <dbReference type="NCBI Taxonomy" id="153505"/>
    <lineage>
        <taxon>Eukaryota</taxon>
        <taxon>Fungi</taxon>
        <taxon>Dikarya</taxon>
        <taxon>Basidiomycota</taxon>
        <taxon>Agaricomycotina</taxon>
        <taxon>Agaricomycetes</taxon>
        <taxon>Agaricomycetidae</taxon>
        <taxon>Agaricales</taxon>
        <taxon>Marasmiineae</taxon>
        <taxon>Mycenaceae</taxon>
        <taxon>Mycena</taxon>
    </lineage>
</organism>
<reference evidence="1" key="1">
    <citation type="submission" date="2023-03" db="EMBL/GenBank/DDBJ databases">
        <title>Massive genome expansion in bonnet fungi (Mycena s.s.) driven by repeated elements and novel gene families across ecological guilds.</title>
        <authorList>
            <consortium name="Lawrence Berkeley National Laboratory"/>
            <person name="Harder C.B."/>
            <person name="Miyauchi S."/>
            <person name="Viragh M."/>
            <person name="Kuo A."/>
            <person name="Thoen E."/>
            <person name="Andreopoulos B."/>
            <person name="Lu D."/>
            <person name="Skrede I."/>
            <person name="Drula E."/>
            <person name="Henrissat B."/>
            <person name="Morin E."/>
            <person name="Kohler A."/>
            <person name="Barry K."/>
            <person name="LaButti K."/>
            <person name="Morin E."/>
            <person name="Salamov A."/>
            <person name="Lipzen A."/>
            <person name="Mereny Z."/>
            <person name="Hegedus B."/>
            <person name="Baldrian P."/>
            <person name="Stursova M."/>
            <person name="Weitz H."/>
            <person name="Taylor A."/>
            <person name="Grigoriev I.V."/>
            <person name="Nagy L.G."/>
            <person name="Martin F."/>
            <person name="Kauserud H."/>
        </authorList>
    </citation>
    <scope>NUCLEOTIDE SEQUENCE</scope>
    <source>
        <strain evidence="1">9144</strain>
    </source>
</reference>
<evidence type="ECO:0000313" key="2">
    <source>
        <dbReference type="Proteomes" id="UP001219525"/>
    </source>
</evidence>